<dbReference type="Proteomes" id="UP000827092">
    <property type="component" value="Unassembled WGS sequence"/>
</dbReference>
<comment type="caution">
    <text evidence="1">The sequence shown here is derived from an EMBL/GenBank/DDBJ whole genome shotgun (WGS) entry which is preliminary data.</text>
</comment>
<sequence length="83" mass="9774">MIQQSVRNFVVYLANNAYNIRVREYTIQIPIRFIPPQLYHDSLLTWDLEEHFFRTQLQNGRCSRNRGTVFSTGCVGEQDLVVP</sequence>
<name>A0AAV6US45_9ARAC</name>
<accession>A0AAV6US45</accession>
<protein>
    <submittedName>
        <fullName evidence="1">Uncharacterized protein</fullName>
    </submittedName>
</protein>
<keyword evidence="2" id="KW-1185">Reference proteome</keyword>
<gene>
    <name evidence="1" type="ORF">JTE90_020841</name>
</gene>
<proteinExistence type="predicted"/>
<dbReference type="AlphaFoldDB" id="A0AAV6US45"/>
<dbReference type="EMBL" id="JAFNEN010000297">
    <property type="protein sequence ID" value="KAG8186538.1"/>
    <property type="molecule type" value="Genomic_DNA"/>
</dbReference>
<organism evidence="1 2">
    <name type="scientific">Oedothorax gibbosus</name>
    <dbReference type="NCBI Taxonomy" id="931172"/>
    <lineage>
        <taxon>Eukaryota</taxon>
        <taxon>Metazoa</taxon>
        <taxon>Ecdysozoa</taxon>
        <taxon>Arthropoda</taxon>
        <taxon>Chelicerata</taxon>
        <taxon>Arachnida</taxon>
        <taxon>Araneae</taxon>
        <taxon>Araneomorphae</taxon>
        <taxon>Entelegynae</taxon>
        <taxon>Araneoidea</taxon>
        <taxon>Linyphiidae</taxon>
        <taxon>Erigoninae</taxon>
        <taxon>Oedothorax</taxon>
    </lineage>
</organism>
<evidence type="ECO:0000313" key="1">
    <source>
        <dbReference type="EMBL" id="KAG8186538.1"/>
    </source>
</evidence>
<evidence type="ECO:0000313" key="2">
    <source>
        <dbReference type="Proteomes" id="UP000827092"/>
    </source>
</evidence>
<reference evidence="1 2" key="1">
    <citation type="journal article" date="2022" name="Nat. Ecol. Evol.">
        <title>A masculinizing supergene underlies an exaggerated male reproductive morph in a spider.</title>
        <authorList>
            <person name="Hendrickx F."/>
            <person name="De Corte Z."/>
            <person name="Sonet G."/>
            <person name="Van Belleghem S.M."/>
            <person name="Kostlbacher S."/>
            <person name="Vangestel C."/>
        </authorList>
    </citation>
    <scope>NUCLEOTIDE SEQUENCE [LARGE SCALE GENOMIC DNA]</scope>
    <source>
        <strain evidence="1">W744_W776</strain>
    </source>
</reference>